<dbReference type="EMBL" id="SRLO01000162">
    <property type="protein sequence ID" value="TNN70539.1"/>
    <property type="molecule type" value="Genomic_DNA"/>
</dbReference>
<comment type="caution">
    <text evidence="2">The sequence shown here is derived from an EMBL/GenBank/DDBJ whole genome shotgun (WGS) entry which is preliminary data.</text>
</comment>
<evidence type="ECO:0000313" key="3">
    <source>
        <dbReference type="Proteomes" id="UP000314294"/>
    </source>
</evidence>
<protein>
    <submittedName>
        <fullName evidence="2">Uncharacterized protein</fullName>
    </submittedName>
</protein>
<evidence type="ECO:0000256" key="1">
    <source>
        <dbReference type="SAM" id="MobiDB-lite"/>
    </source>
</evidence>
<gene>
    <name evidence="2" type="ORF">EYF80_019274</name>
</gene>
<evidence type="ECO:0000313" key="2">
    <source>
        <dbReference type="EMBL" id="TNN70539.1"/>
    </source>
</evidence>
<dbReference type="AlphaFoldDB" id="A0A4Z2HXG3"/>
<accession>A0A4Z2HXG3</accession>
<dbReference type="Proteomes" id="UP000314294">
    <property type="component" value="Unassembled WGS sequence"/>
</dbReference>
<proteinExistence type="predicted"/>
<organism evidence="2 3">
    <name type="scientific">Liparis tanakae</name>
    <name type="common">Tanaka's snailfish</name>
    <dbReference type="NCBI Taxonomy" id="230148"/>
    <lineage>
        <taxon>Eukaryota</taxon>
        <taxon>Metazoa</taxon>
        <taxon>Chordata</taxon>
        <taxon>Craniata</taxon>
        <taxon>Vertebrata</taxon>
        <taxon>Euteleostomi</taxon>
        <taxon>Actinopterygii</taxon>
        <taxon>Neopterygii</taxon>
        <taxon>Teleostei</taxon>
        <taxon>Neoteleostei</taxon>
        <taxon>Acanthomorphata</taxon>
        <taxon>Eupercaria</taxon>
        <taxon>Perciformes</taxon>
        <taxon>Cottioidei</taxon>
        <taxon>Cottales</taxon>
        <taxon>Liparidae</taxon>
        <taxon>Liparis</taxon>
    </lineage>
</organism>
<feature type="region of interest" description="Disordered" evidence="1">
    <location>
        <begin position="25"/>
        <end position="69"/>
    </location>
</feature>
<feature type="compositionally biased region" description="Polar residues" evidence="1">
    <location>
        <begin position="25"/>
        <end position="37"/>
    </location>
</feature>
<keyword evidence="3" id="KW-1185">Reference proteome</keyword>
<name>A0A4Z2HXG3_9TELE</name>
<sequence>MHGTTIHFGCNVTALLLQSCERRYAQSSHSHTDSTPGMNLFKPKADHPGPRGDVLQELLSSKGSRLRVA</sequence>
<reference evidence="2 3" key="1">
    <citation type="submission" date="2019-03" db="EMBL/GenBank/DDBJ databases">
        <title>First draft genome of Liparis tanakae, snailfish: a comprehensive survey of snailfish specific genes.</title>
        <authorList>
            <person name="Kim W."/>
            <person name="Song I."/>
            <person name="Jeong J.-H."/>
            <person name="Kim D."/>
            <person name="Kim S."/>
            <person name="Ryu S."/>
            <person name="Song J.Y."/>
            <person name="Lee S.K."/>
        </authorList>
    </citation>
    <scope>NUCLEOTIDE SEQUENCE [LARGE SCALE GENOMIC DNA]</scope>
    <source>
        <tissue evidence="2">Muscle</tissue>
    </source>
</reference>